<reference evidence="11 12" key="1">
    <citation type="journal article" date="2011" name="Science">
        <title>The Selaginella genome identifies genetic changes associated with the evolution of vascular plants.</title>
        <authorList>
            <person name="Banks J.A."/>
            <person name="Nishiyama T."/>
            <person name="Hasebe M."/>
            <person name="Bowman J.L."/>
            <person name="Gribskov M."/>
            <person name="dePamphilis C."/>
            <person name="Albert V.A."/>
            <person name="Aono N."/>
            <person name="Aoyama T."/>
            <person name="Ambrose B.A."/>
            <person name="Ashton N.W."/>
            <person name="Axtell M.J."/>
            <person name="Barker E."/>
            <person name="Barker M.S."/>
            <person name="Bennetzen J.L."/>
            <person name="Bonawitz N.D."/>
            <person name="Chapple C."/>
            <person name="Cheng C."/>
            <person name="Correa L.G."/>
            <person name="Dacre M."/>
            <person name="DeBarry J."/>
            <person name="Dreyer I."/>
            <person name="Elias M."/>
            <person name="Engstrom E.M."/>
            <person name="Estelle M."/>
            <person name="Feng L."/>
            <person name="Finet C."/>
            <person name="Floyd S.K."/>
            <person name="Frommer W.B."/>
            <person name="Fujita T."/>
            <person name="Gramzow L."/>
            <person name="Gutensohn M."/>
            <person name="Harholt J."/>
            <person name="Hattori M."/>
            <person name="Heyl A."/>
            <person name="Hirai T."/>
            <person name="Hiwatashi Y."/>
            <person name="Ishikawa M."/>
            <person name="Iwata M."/>
            <person name="Karol K.G."/>
            <person name="Koehler B."/>
            <person name="Kolukisaoglu U."/>
            <person name="Kubo M."/>
            <person name="Kurata T."/>
            <person name="Lalonde S."/>
            <person name="Li K."/>
            <person name="Li Y."/>
            <person name="Litt A."/>
            <person name="Lyons E."/>
            <person name="Manning G."/>
            <person name="Maruyama T."/>
            <person name="Michael T.P."/>
            <person name="Mikami K."/>
            <person name="Miyazaki S."/>
            <person name="Morinaga S."/>
            <person name="Murata T."/>
            <person name="Mueller-Roeber B."/>
            <person name="Nelson D.R."/>
            <person name="Obara M."/>
            <person name="Oguri Y."/>
            <person name="Olmstead R.G."/>
            <person name="Onodera N."/>
            <person name="Petersen B.L."/>
            <person name="Pils B."/>
            <person name="Prigge M."/>
            <person name="Rensing S.A."/>
            <person name="Riano-Pachon D.M."/>
            <person name="Roberts A.W."/>
            <person name="Sato Y."/>
            <person name="Scheller H.V."/>
            <person name="Schulz B."/>
            <person name="Schulz C."/>
            <person name="Shakirov E.V."/>
            <person name="Shibagaki N."/>
            <person name="Shinohara N."/>
            <person name="Shippen D.E."/>
            <person name="Soerensen I."/>
            <person name="Sotooka R."/>
            <person name="Sugimoto N."/>
            <person name="Sugita M."/>
            <person name="Sumikawa N."/>
            <person name="Tanurdzic M."/>
            <person name="Theissen G."/>
            <person name="Ulvskov P."/>
            <person name="Wakazuki S."/>
            <person name="Weng J.K."/>
            <person name="Willats W.W."/>
            <person name="Wipf D."/>
            <person name="Wolf P.G."/>
            <person name="Yang L."/>
            <person name="Zimmer A.D."/>
            <person name="Zhu Q."/>
            <person name="Mitros T."/>
            <person name="Hellsten U."/>
            <person name="Loque D."/>
            <person name="Otillar R."/>
            <person name="Salamov A."/>
            <person name="Schmutz J."/>
            <person name="Shapiro H."/>
            <person name="Lindquist E."/>
            <person name="Lucas S."/>
            <person name="Rokhsar D."/>
            <person name="Grigoriev I.V."/>
        </authorList>
    </citation>
    <scope>NUCLEOTIDE SEQUENCE [LARGE SCALE GENOMIC DNA]</scope>
</reference>
<dbReference type="STRING" id="88036.D8QR84"/>
<dbReference type="GO" id="GO:0016020">
    <property type="term" value="C:membrane"/>
    <property type="evidence" value="ECO:0007669"/>
    <property type="project" value="UniProtKB-SubCell"/>
</dbReference>
<dbReference type="Gramene" id="EFJ31576">
    <property type="protein sequence ID" value="EFJ31576"/>
    <property type="gene ID" value="SELMODRAFT_17932"/>
</dbReference>
<dbReference type="Gramene" id="EFJ38574">
    <property type="protein sequence ID" value="EFJ38574"/>
    <property type="gene ID" value="SELMODRAFT_28081"/>
</dbReference>
<proteinExistence type="inferred from homology"/>
<dbReference type="Proteomes" id="UP000001514">
    <property type="component" value="Unassembled WGS sequence"/>
</dbReference>
<sequence>RKPPVTAALILANVIVYLRPGSLHEVLPSIEEVCLSPYLVLRNFDVKRLLLSAFYHVDEAHLFYNMISLLWKGVQLEGRMGSPKFASMVALLLGMSHGLMVLLGTLVSTLTDSPAPYTSCAVGFSALLFALKVVLNHNSPANAIVYGFVVPARFA</sequence>
<dbReference type="EMBL" id="GL377573">
    <property type="protein sequence ID" value="EFJ31576.1"/>
    <property type="molecule type" value="Genomic_DNA"/>
</dbReference>
<dbReference type="eggNOG" id="KOG2632">
    <property type="taxonomic scope" value="Eukaryota"/>
</dbReference>
<comment type="similarity">
    <text evidence="2">Belongs to the peptidase S54 family.</text>
</comment>
<evidence type="ECO:0000256" key="6">
    <source>
        <dbReference type="ARBA" id="ARBA00022989"/>
    </source>
</evidence>
<protein>
    <recommendedName>
        <fullName evidence="9">Peptidase S54 rhomboid domain-containing protein</fullName>
    </recommendedName>
</protein>
<dbReference type="KEGG" id="smo:SELMODRAFT_17932"/>
<evidence type="ECO:0000256" key="8">
    <source>
        <dbReference type="SAM" id="Phobius"/>
    </source>
</evidence>
<evidence type="ECO:0000256" key="4">
    <source>
        <dbReference type="ARBA" id="ARBA00022692"/>
    </source>
</evidence>
<evidence type="ECO:0000256" key="5">
    <source>
        <dbReference type="ARBA" id="ARBA00022801"/>
    </source>
</evidence>
<feature type="transmembrane region" description="Helical" evidence="8">
    <location>
        <begin position="89"/>
        <end position="110"/>
    </location>
</feature>
<dbReference type="EMBL" id="GL377565">
    <property type="protein sequence ID" value="EFJ38574.1"/>
    <property type="molecule type" value="Genomic_DNA"/>
</dbReference>
<dbReference type="Pfam" id="PF01694">
    <property type="entry name" value="Rhomboid"/>
    <property type="match status" value="1"/>
</dbReference>
<keyword evidence="6 8" id="KW-1133">Transmembrane helix</keyword>
<accession>D8QR84</accession>
<gene>
    <name evidence="10" type="ORF">SELMODRAFT_17932</name>
    <name evidence="11" type="ORF">SELMODRAFT_28081</name>
</gene>
<dbReference type="PANTHER" id="PTHR43066:SF1">
    <property type="entry name" value="RHOMBOID PROTEIN 2"/>
    <property type="match status" value="1"/>
</dbReference>
<dbReference type="AlphaFoldDB" id="D8QR84"/>
<dbReference type="HOGENOM" id="CLU_075166_2_0_1"/>
<evidence type="ECO:0000259" key="9">
    <source>
        <dbReference type="Pfam" id="PF01694"/>
    </source>
</evidence>
<dbReference type="Gene3D" id="1.20.1540.10">
    <property type="entry name" value="Rhomboid-like"/>
    <property type="match status" value="1"/>
</dbReference>
<dbReference type="GO" id="GO:0006508">
    <property type="term" value="P:proteolysis"/>
    <property type="evidence" value="ECO:0007669"/>
    <property type="project" value="UniProtKB-KW"/>
</dbReference>
<feature type="non-terminal residue" evidence="11">
    <location>
        <position position="155"/>
    </location>
</feature>
<dbReference type="OrthoDB" id="10257275at2759"/>
<keyword evidence="4 8" id="KW-0812">Transmembrane</keyword>
<evidence type="ECO:0000313" key="11">
    <source>
        <dbReference type="EMBL" id="EFJ38574.1"/>
    </source>
</evidence>
<dbReference type="GO" id="GO:0004252">
    <property type="term" value="F:serine-type endopeptidase activity"/>
    <property type="evidence" value="ECO:0000318"/>
    <property type="project" value="GO_Central"/>
</dbReference>
<keyword evidence="7 8" id="KW-0472">Membrane</keyword>
<feature type="transmembrane region" description="Helical" evidence="8">
    <location>
        <begin position="116"/>
        <end position="135"/>
    </location>
</feature>
<evidence type="ECO:0000256" key="1">
    <source>
        <dbReference type="ARBA" id="ARBA00004141"/>
    </source>
</evidence>
<dbReference type="SUPFAM" id="SSF144091">
    <property type="entry name" value="Rhomboid-like"/>
    <property type="match status" value="1"/>
</dbReference>
<evidence type="ECO:0000313" key="10">
    <source>
        <dbReference type="EMBL" id="EFJ31576.1"/>
    </source>
</evidence>
<dbReference type="KEGG" id="smo:SELMODRAFT_28081"/>
<dbReference type="PANTHER" id="PTHR43066">
    <property type="entry name" value="RHOMBOID-RELATED PROTEIN"/>
    <property type="match status" value="1"/>
</dbReference>
<comment type="subcellular location">
    <subcellularLocation>
        <location evidence="1">Membrane</location>
        <topology evidence="1">Multi-pass membrane protein</topology>
    </subcellularLocation>
</comment>
<keyword evidence="5" id="KW-0378">Hydrolase</keyword>
<keyword evidence="3" id="KW-0645">Protease</keyword>
<organism evidence="12">
    <name type="scientific">Selaginella moellendorffii</name>
    <name type="common">Spikemoss</name>
    <dbReference type="NCBI Taxonomy" id="88036"/>
    <lineage>
        <taxon>Eukaryota</taxon>
        <taxon>Viridiplantae</taxon>
        <taxon>Streptophyta</taxon>
        <taxon>Embryophyta</taxon>
        <taxon>Tracheophyta</taxon>
        <taxon>Lycopodiopsida</taxon>
        <taxon>Selaginellales</taxon>
        <taxon>Selaginellaceae</taxon>
        <taxon>Selaginella</taxon>
    </lineage>
</organism>
<evidence type="ECO:0000256" key="3">
    <source>
        <dbReference type="ARBA" id="ARBA00022670"/>
    </source>
</evidence>
<dbReference type="InterPro" id="IPR022764">
    <property type="entry name" value="Peptidase_S54_rhomboid_dom"/>
</dbReference>
<evidence type="ECO:0000313" key="12">
    <source>
        <dbReference type="Proteomes" id="UP000001514"/>
    </source>
</evidence>
<evidence type="ECO:0000256" key="7">
    <source>
        <dbReference type="ARBA" id="ARBA00023136"/>
    </source>
</evidence>
<dbReference type="InterPro" id="IPR035952">
    <property type="entry name" value="Rhomboid-like_sf"/>
</dbReference>
<name>D8QR84_SELML</name>
<dbReference type="InParanoid" id="D8QR84"/>
<feature type="non-terminal residue" evidence="11">
    <location>
        <position position="1"/>
    </location>
</feature>
<evidence type="ECO:0000256" key="2">
    <source>
        <dbReference type="ARBA" id="ARBA00009045"/>
    </source>
</evidence>
<keyword evidence="12" id="KW-1185">Reference proteome</keyword>
<feature type="domain" description="Peptidase S54 rhomboid" evidence="9">
    <location>
        <begin position="46"/>
        <end position="151"/>
    </location>
</feature>
<dbReference type="OMA" id="VWVELIL"/>